<gene>
    <name evidence="1" type="ORF">GDO86_003007</name>
</gene>
<evidence type="ECO:0000313" key="2">
    <source>
        <dbReference type="Proteomes" id="UP000812440"/>
    </source>
</evidence>
<protein>
    <submittedName>
        <fullName evidence="1">Uncharacterized protein</fullName>
    </submittedName>
</protein>
<keyword evidence="2" id="KW-1185">Reference proteome</keyword>
<name>A0A8T2K7G3_9PIPI</name>
<dbReference type="EMBL" id="JAACNH010000002">
    <property type="protein sequence ID" value="KAG8450571.1"/>
    <property type="molecule type" value="Genomic_DNA"/>
</dbReference>
<accession>A0A8T2K7G3</accession>
<proteinExistence type="predicted"/>
<comment type="caution">
    <text evidence="1">The sequence shown here is derived from an EMBL/GenBank/DDBJ whole genome shotgun (WGS) entry which is preliminary data.</text>
</comment>
<reference evidence="1" key="1">
    <citation type="thesis" date="2020" institute="ProQuest LLC" country="789 East Eisenhower Parkway, Ann Arbor, MI, USA">
        <title>Comparative Genomics and Chromosome Evolution.</title>
        <authorList>
            <person name="Mudd A.B."/>
        </authorList>
    </citation>
    <scope>NUCLEOTIDE SEQUENCE</scope>
    <source>
        <strain evidence="1">Female2</strain>
        <tissue evidence="1">Blood</tissue>
    </source>
</reference>
<sequence length="82" mass="9504">MGGFLTSHPCHTEYLLWLCDVSHTLFSPCTISFHQVSFTFANVNFPLKGRRTKCMIYLVDKGKRGWGRKVQMKYIWAPLGLH</sequence>
<evidence type="ECO:0000313" key="1">
    <source>
        <dbReference type="EMBL" id="KAG8450571.1"/>
    </source>
</evidence>
<organism evidence="1 2">
    <name type="scientific">Hymenochirus boettgeri</name>
    <name type="common">Congo dwarf clawed frog</name>
    <dbReference type="NCBI Taxonomy" id="247094"/>
    <lineage>
        <taxon>Eukaryota</taxon>
        <taxon>Metazoa</taxon>
        <taxon>Chordata</taxon>
        <taxon>Craniata</taxon>
        <taxon>Vertebrata</taxon>
        <taxon>Euteleostomi</taxon>
        <taxon>Amphibia</taxon>
        <taxon>Batrachia</taxon>
        <taxon>Anura</taxon>
        <taxon>Pipoidea</taxon>
        <taxon>Pipidae</taxon>
        <taxon>Pipinae</taxon>
        <taxon>Hymenochirus</taxon>
    </lineage>
</organism>
<dbReference type="Proteomes" id="UP000812440">
    <property type="component" value="Chromosome 2"/>
</dbReference>
<dbReference type="AlphaFoldDB" id="A0A8T2K7G3"/>